<keyword evidence="1" id="KW-0472">Membrane</keyword>
<dbReference type="EMBL" id="CP111013">
    <property type="protein sequence ID" value="WAQ96895.1"/>
    <property type="molecule type" value="Genomic_DNA"/>
</dbReference>
<dbReference type="Proteomes" id="UP001164746">
    <property type="component" value="Chromosome 2"/>
</dbReference>
<keyword evidence="1" id="KW-1133">Transmembrane helix</keyword>
<protein>
    <submittedName>
        <fullName evidence="2">Uncharacterized protein</fullName>
    </submittedName>
</protein>
<name>A0ABY7DKM8_MYAAR</name>
<keyword evidence="1" id="KW-0812">Transmembrane</keyword>
<proteinExistence type="predicted"/>
<feature type="transmembrane region" description="Helical" evidence="1">
    <location>
        <begin position="80"/>
        <end position="99"/>
    </location>
</feature>
<sequence length="109" mass="12335">MGNRYCHSYLPPVHTSKCMGNRYCHSYLPPVHTSKCMGNRYCRHSYLPPVSLLLVLSSLVSAACVTITSKCMGNRCSRHLYLPPVSLLLVNVWATGIVVTRICRLCHYY</sequence>
<evidence type="ECO:0000313" key="3">
    <source>
        <dbReference type="Proteomes" id="UP001164746"/>
    </source>
</evidence>
<keyword evidence="3" id="KW-1185">Reference proteome</keyword>
<accession>A0ABY7DKM8</accession>
<evidence type="ECO:0000256" key="1">
    <source>
        <dbReference type="SAM" id="Phobius"/>
    </source>
</evidence>
<reference evidence="2" key="1">
    <citation type="submission" date="2022-11" db="EMBL/GenBank/DDBJ databases">
        <title>Centuries of genome instability and evolution in soft-shell clam transmissible cancer (bioRxiv).</title>
        <authorList>
            <person name="Hart S.F.M."/>
            <person name="Yonemitsu M.A."/>
            <person name="Giersch R.M."/>
            <person name="Beal B.F."/>
            <person name="Arriagada G."/>
            <person name="Davis B.W."/>
            <person name="Ostrander E.A."/>
            <person name="Goff S.P."/>
            <person name="Metzger M.J."/>
        </authorList>
    </citation>
    <scope>NUCLEOTIDE SEQUENCE</scope>
    <source>
        <strain evidence="2">MELC-2E11</strain>
        <tissue evidence="2">Siphon/mantle</tissue>
    </source>
</reference>
<evidence type="ECO:0000313" key="2">
    <source>
        <dbReference type="EMBL" id="WAQ96895.1"/>
    </source>
</evidence>
<gene>
    <name evidence="2" type="ORF">MAR_029585</name>
</gene>
<organism evidence="2 3">
    <name type="scientific">Mya arenaria</name>
    <name type="common">Soft-shell clam</name>
    <dbReference type="NCBI Taxonomy" id="6604"/>
    <lineage>
        <taxon>Eukaryota</taxon>
        <taxon>Metazoa</taxon>
        <taxon>Spiralia</taxon>
        <taxon>Lophotrochozoa</taxon>
        <taxon>Mollusca</taxon>
        <taxon>Bivalvia</taxon>
        <taxon>Autobranchia</taxon>
        <taxon>Heteroconchia</taxon>
        <taxon>Euheterodonta</taxon>
        <taxon>Imparidentia</taxon>
        <taxon>Neoheterodontei</taxon>
        <taxon>Myida</taxon>
        <taxon>Myoidea</taxon>
        <taxon>Myidae</taxon>
        <taxon>Mya</taxon>
    </lineage>
</organism>
<feature type="transmembrane region" description="Helical" evidence="1">
    <location>
        <begin position="46"/>
        <end position="68"/>
    </location>
</feature>